<evidence type="ECO:0000256" key="11">
    <source>
        <dbReference type="ARBA" id="ARBA00023286"/>
    </source>
</evidence>
<feature type="transmembrane region" description="Helical" evidence="16">
    <location>
        <begin position="621"/>
        <end position="645"/>
    </location>
</feature>
<evidence type="ECO:0000256" key="9">
    <source>
        <dbReference type="ARBA" id="ARBA00023170"/>
    </source>
</evidence>
<evidence type="ECO:0008006" key="22">
    <source>
        <dbReference type="Google" id="ProtNLM"/>
    </source>
</evidence>
<feature type="site" description="Interaction with the cone snail toxin Con-ikot-ikot" evidence="14">
    <location>
        <position position="847"/>
    </location>
</feature>
<evidence type="ECO:0000256" key="7">
    <source>
        <dbReference type="ARBA" id="ARBA00023065"/>
    </source>
</evidence>
<keyword evidence="17" id="KW-0732">Signal</keyword>
<dbReference type="CDD" id="cd06383">
    <property type="entry name" value="PBP1_iGluR_AMPA_Like"/>
    <property type="match status" value="1"/>
</dbReference>
<evidence type="ECO:0000256" key="17">
    <source>
        <dbReference type="SAM" id="SignalP"/>
    </source>
</evidence>
<proteinExistence type="inferred from homology"/>
<evidence type="ECO:0000259" key="19">
    <source>
        <dbReference type="SMART" id="SM00918"/>
    </source>
</evidence>
<feature type="domain" description="Ionotropic glutamate receptor C-terminal" evidence="18">
    <location>
        <begin position="425"/>
        <end position="864"/>
    </location>
</feature>
<keyword evidence="12" id="KW-0407">Ion channel</keyword>
<evidence type="ECO:0000256" key="13">
    <source>
        <dbReference type="PIRSR" id="PIRSR601508-1"/>
    </source>
</evidence>
<accession>A0A9P0XK05</accession>
<dbReference type="CDD" id="cd13717">
    <property type="entry name" value="PBP2_iGluR_putative"/>
    <property type="match status" value="1"/>
</dbReference>
<sequence length="950" mass="107264">MLLFVTFIQTIFHYSFSQTTQNINVLLINEENNALAEKSFEVAKEYVRRNPSLGLAVDPIIVVGNRTDAKAFLENVCRKYTDMVSGKKPPHVVLDFTTTGVGSETIKSFTSALGLPTISGSFGQEGDLRQWRGLNSNQTQYLLQVMPPADLLPELIRAIIIKQDITNAAVLFDDFFVMDHKYKSLLFNIPTRHLITPVNSFSKDDIKTQLQSLRELGITNFFVIGSLPTIKKVLNAANEKEYFGRKTAWFALTLDKGNISCQCKNATIVLMQPTPDISSKDRLEKLKTNYNMNGEPEMISAFYFDLSLRAFLAIKSLLDSGKWPKSMEYMGCDDFDGKNTPTRMIDLLTAFKEIKEAPTYAPFFMPNGGAMNGRSYLEFTTNLSAVTIRDGVLIGTKSLGKWISGFSNALNLTNVYMTNYSAPLAYKIVTALQTPFVMKDEQAPKGFKGYCIDLMDEISQILKFDYEISLSPDGKFGAIDESGNWNGIIKELMEKRADIGLSSLSVMAEREDVVDFTIPYYDLVGLAILMKVPQKTSSLFKFLTVLEDDVWFSILAAYFFVSFFMWVFEKWSPYSYRNNRELYKDDDEKREFTLTECLSFCMTSLTPQGGGVAPKNLSGRILVVTWWLFGFTMVSSYCANLAAFLSVSRMDTPIESLDGLSKQYKIQYAPVKQSPTMLYFERMANIESMFYEIWKEMSLNDSLSDVERAGLDVLEYPVSKKYTKMWNAMIEAGMPNTEQEALARVEASKSSQEGFAWITDASDVRLRHIDLGPNCGPRHEEVVIVVVVGTSGQRDPISKNKSRASRYLVMTNCDLQKAGNEFSKKPYAIAVQTGSPLKDQFDRVILKLSNDRVLEALKEKWWNDNPEAAQCEKVDESYGVSIQNIGGVFIVTFVAISLVCLTVGLEHWWHIFKKRTVVTSVSQMQPETKTSKLLFTKESDLKISRSNLEI</sequence>
<dbReference type="SUPFAM" id="SSF81324">
    <property type="entry name" value="Voltage-gated potassium channels"/>
    <property type="match status" value="1"/>
</dbReference>
<name>A0A9P0XK05_PIEBR</name>
<keyword evidence="21" id="KW-1185">Reference proteome</keyword>
<feature type="transmembrane region" description="Helical" evidence="16">
    <location>
        <begin position="885"/>
        <end position="905"/>
    </location>
</feature>
<evidence type="ECO:0000259" key="18">
    <source>
        <dbReference type="SMART" id="SM00079"/>
    </source>
</evidence>
<gene>
    <name evidence="20" type="ORF">PIBRA_LOCUS13577</name>
</gene>
<feature type="transmembrane region" description="Helical" evidence="16">
    <location>
        <begin position="550"/>
        <end position="568"/>
    </location>
</feature>
<keyword evidence="7" id="KW-0406">Ion transport</keyword>
<keyword evidence="15" id="KW-1015">Disulfide bond</keyword>
<dbReference type="SUPFAM" id="SSF53822">
    <property type="entry name" value="Periplasmic binding protein-like I"/>
    <property type="match status" value="1"/>
</dbReference>
<keyword evidence="11" id="KW-1071">Ligand-gated ion channel</keyword>
<keyword evidence="3" id="KW-0813">Transport</keyword>
<keyword evidence="6 16" id="KW-1133">Transmembrane helix</keyword>
<keyword evidence="4" id="KW-1003">Cell membrane</keyword>
<evidence type="ECO:0000256" key="16">
    <source>
        <dbReference type="SAM" id="Phobius"/>
    </source>
</evidence>
<dbReference type="Gene3D" id="1.10.287.70">
    <property type="match status" value="1"/>
</dbReference>
<dbReference type="InterPro" id="IPR019594">
    <property type="entry name" value="Glu/Gly-bd"/>
</dbReference>
<feature type="disulfide bond" evidence="15">
    <location>
        <begin position="813"/>
        <end position="871"/>
    </location>
</feature>
<evidence type="ECO:0000256" key="6">
    <source>
        <dbReference type="ARBA" id="ARBA00022989"/>
    </source>
</evidence>
<keyword evidence="5 16" id="KW-0812">Transmembrane</keyword>
<comment type="caution">
    <text evidence="20">The sequence shown here is derived from an EMBL/GenBank/DDBJ whole genome shotgun (WGS) entry which is preliminary data.</text>
</comment>
<keyword evidence="8 16" id="KW-0472">Membrane</keyword>
<dbReference type="InterPro" id="IPR028082">
    <property type="entry name" value="Peripla_BP_I"/>
</dbReference>
<dbReference type="Pfam" id="PF10613">
    <property type="entry name" value="Lig_chan-Glu_bd"/>
    <property type="match status" value="1"/>
</dbReference>
<organism evidence="20 21">
    <name type="scientific">Pieris brassicae</name>
    <name type="common">White butterfly</name>
    <name type="synonym">Large white butterfly</name>
    <dbReference type="NCBI Taxonomy" id="7116"/>
    <lineage>
        <taxon>Eukaryota</taxon>
        <taxon>Metazoa</taxon>
        <taxon>Ecdysozoa</taxon>
        <taxon>Arthropoda</taxon>
        <taxon>Hexapoda</taxon>
        <taxon>Insecta</taxon>
        <taxon>Pterygota</taxon>
        <taxon>Neoptera</taxon>
        <taxon>Endopterygota</taxon>
        <taxon>Lepidoptera</taxon>
        <taxon>Glossata</taxon>
        <taxon>Ditrysia</taxon>
        <taxon>Papilionoidea</taxon>
        <taxon>Pieridae</taxon>
        <taxon>Pierinae</taxon>
        <taxon>Pieris</taxon>
    </lineage>
</organism>
<comment type="subcellular location">
    <subcellularLocation>
        <location evidence="1">Cell membrane</location>
        <topology evidence="1">Multi-pass membrane protein</topology>
    </subcellularLocation>
</comment>
<evidence type="ECO:0000256" key="14">
    <source>
        <dbReference type="PIRSR" id="PIRSR601508-2"/>
    </source>
</evidence>
<feature type="domain" description="Ionotropic glutamate receptor L-glutamate and glycine-binding" evidence="19">
    <location>
        <begin position="435"/>
        <end position="494"/>
    </location>
</feature>
<comment type="similarity">
    <text evidence="2">Belongs to the glutamate-gated ion channel (TC 1.A.10.1) family.</text>
</comment>
<dbReference type="InterPro" id="IPR015683">
    <property type="entry name" value="Ionotropic_Glu_rcpt"/>
</dbReference>
<dbReference type="FunFam" id="3.40.190.10:FF:000142">
    <property type="entry name" value="Ionotropic receptor 25a"/>
    <property type="match status" value="1"/>
</dbReference>
<keyword evidence="9" id="KW-0675">Receptor</keyword>
<dbReference type="EMBL" id="CALOZG010000085">
    <property type="protein sequence ID" value="CAH4037970.1"/>
    <property type="molecule type" value="Genomic_DNA"/>
</dbReference>
<dbReference type="InterPro" id="IPR001320">
    <property type="entry name" value="Iontro_rcpt_C"/>
</dbReference>
<feature type="binding site" evidence="13">
    <location>
        <position position="676"/>
    </location>
    <ligand>
        <name>L-glutamate</name>
        <dbReference type="ChEBI" id="CHEBI:29985"/>
    </ligand>
</feature>
<dbReference type="GO" id="GO:0015276">
    <property type="term" value="F:ligand-gated monoatomic ion channel activity"/>
    <property type="evidence" value="ECO:0007669"/>
    <property type="project" value="InterPro"/>
</dbReference>
<dbReference type="Proteomes" id="UP001152562">
    <property type="component" value="Unassembled WGS sequence"/>
</dbReference>
<evidence type="ECO:0000256" key="15">
    <source>
        <dbReference type="PIRSR" id="PIRSR601508-3"/>
    </source>
</evidence>
<evidence type="ECO:0000256" key="12">
    <source>
        <dbReference type="ARBA" id="ARBA00023303"/>
    </source>
</evidence>
<evidence type="ECO:0000256" key="1">
    <source>
        <dbReference type="ARBA" id="ARBA00004651"/>
    </source>
</evidence>
<evidence type="ECO:0000313" key="21">
    <source>
        <dbReference type="Proteomes" id="UP001152562"/>
    </source>
</evidence>
<evidence type="ECO:0000256" key="8">
    <source>
        <dbReference type="ARBA" id="ARBA00023136"/>
    </source>
</evidence>
<dbReference type="SMART" id="SM00918">
    <property type="entry name" value="Lig_chan-Glu_bd"/>
    <property type="match status" value="1"/>
</dbReference>
<protein>
    <recommendedName>
        <fullName evidence="22">Ionotropic glutamate receptor C-terminal domain-containing protein</fullName>
    </recommendedName>
</protein>
<evidence type="ECO:0000313" key="20">
    <source>
        <dbReference type="EMBL" id="CAH4037970.1"/>
    </source>
</evidence>
<dbReference type="PRINTS" id="PR00177">
    <property type="entry name" value="NMDARECEPTOR"/>
</dbReference>
<dbReference type="AlphaFoldDB" id="A0A9P0XK05"/>
<dbReference type="InterPro" id="IPR001508">
    <property type="entry name" value="Iono_Glu_rcpt_met"/>
</dbReference>
<dbReference type="SUPFAM" id="SSF53850">
    <property type="entry name" value="Periplasmic binding protein-like II"/>
    <property type="match status" value="1"/>
</dbReference>
<keyword evidence="10" id="KW-0325">Glycoprotein</keyword>
<dbReference type="Pfam" id="PF00060">
    <property type="entry name" value="Lig_chan"/>
    <property type="match status" value="1"/>
</dbReference>
<feature type="binding site" evidence="13">
    <location>
        <position position="510"/>
    </location>
    <ligand>
        <name>L-glutamate</name>
        <dbReference type="ChEBI" id="CHEBI:29985"/>
    </ligand>
</feature>
<evidence type="ECO:0000256" key="4">
    <source>
        <dbReference type="ARBA" id="ARBA00022475"/>
    </source>
</evidence>
<evidence type="ECO:0000256" key="2">
    <source>
        <dbReference type="ARBA" id="ARBA00008685"/>
    </source>
</evidence>
<feature type="signal peptide" evidence="17">
    <location>
        <begin position="1"/>
        <end position="17"/>
    </location>
</feature>
<feature type="chain" id="PRO_5040129073" description="Ionotropic glutamate receptor C-terminal domain-containing protein" evidence="17">
    <location>
        <begin position="18"/>
        <end position="950"/>
    </location>
</feature>
<dbReference type="GO" id="GO:0038023">
    <property type="term" value="F:signaling receptor activity"/>
    <property type="evidence" value="ECO:0007669"/>
    <property type="project" value="InterPro"/>
</dbReference>
<evidence type="ECO:0000256" key="5">
    <source>
        <dbReference type="ARBA" id="ARBA00022692"/>
    </source>
</evidence>
<dbReference type="SMART" id="SM00079">
    <property type="entry name" value="PBPe"/>
    <property type="match status" value="1"/>
</dbReference>
<feature type="site" description="Crucial to convey clamshell closure to channel opening" evidence="14">
    <location>
        <position position="654"/>
    </location>
</feature>
<reference evidence="20" key="1">
    <citation type="submission" date="2022-05" db="EMBL/GenBank/DDBJ databases">
        <authorList>
            <person name="Okamura Y."/>
        </authorList>
    </citation>
    <scope>NUCLEOTIDE SEQUENCE</scope>
</reference>
<dbReference type="PANTHER" id="PTHR18966">
    <property type="entry name" value="IONOTROPIC GLUTAMATE RECEPTOR"/>
    <property type="match status" value="1"/>
</dbReference>
<dbReference type="Gene3D" id="3.40.190.10">
    <property type="entry name" value="Periplasmic binding protein-like II"/>
    <property type="match status" value="3"/>
</dbReference>
<dbReference type="FunFam" id="1.10.287.70:FF:000080">
    <property type="entry name" value="Glutamate receptor ionotropic, kainate"/>
    <property type="match status" value="1"/>
</dbReference>
<evidence type="ECO:0000256" key="3">
    <source>
        <dbReference type="ARBA" id="ARBA00022448"/>
    </source>
</evidence>
<feature type="binding site" evidence="13">
    <location>
        <position position="505"/>
    </location>
    <ligand>
        <name>L-glutamate</name>
        <dbReference type="ChEBI" id="CHEBI:29985"/>
    </ligand>
</feature>
<feature type="disulfide bond" evidence="15">
    <location>
        <begin position="77"/>
        <end position="332"/>
    </location>
</feature>
<evidence type="ECO:0000256" key="10">
    <source>
        <dbReference type="ARBA" id="ARBA00023180"/>
    </source>
</evidence>
<dbReference type="GO" id="GO:0005886">
    <property type="term" value="C:plasma membrane"/>
    <property type="evidence" value="ECO:0007669"/>
    <property type="project" value="UniProtKB-SubCell"/>
</dbReference>
<dbReference type="Gene3D" id="3.40.50.2300">
    <property type="match status" value="2"/>
</dbReference>